<evidence type="ECO:0000313" key="2">
    <source>
        <dbReference type="Proteomes" id="UP000183208"/>
    </source>
</evidence>
<dbReference type="AlphaFoldDB" id="A0A1H5JLL7"/>
<protein>
    <submittedName>
        <fullName evidence="1">Uncharacterized protein</fullName>
    </submittedName>
</protein>
<sequence length="95" mass="9704">MTGQALINVSANVATVTGVRIRNLQMQATVGTPLFLKVSVNAQHIVFDGNAIATPTSYSPISNASTTFQIGPNFWQVGGAAHVSGTAPANTYGGG</sequence>
<name>A0A1H5JLL7_9BRAD</name>
<reference evidence="1 2" key="1">
    <citation type="submission" date="2016-10" db="EMBL/GenBank/DDBJ databases">
        <authorList>
            <person name="de Groot N.N."/>
        </authorList>
    </citation>
    <scope>NUCLEOTIDE SEQUENCE [LARGE SCALE GENOMIC DNA]</scope>
    <source>
        <strain evidence="1 2">GAS522</strain>
    </source>
</reference>
<dbReference type="OrthoDB" id="8255051at2"/>
<organism evidence="1 2">
    <name type="scientific">Bradyrhizobium lablabi</name>
    <dbReference type="NCBI Taxonomy" id="722472"/>
    <lineage>
        <taxon>Bacteria</taxon>
        <taxon>Pseudomonadati</taxon>
        <taxon>Pseudomonadota</taxon>
        <taxon>Alphaproteobacteria</taxon>
        <taxon>Hyphomicrobiales</taxon>
        <taxon>Nitrobacteraceae</taxon>
        <taxon>Bradyrhizobium</taxon>
    </lineage>
</organism>
<accession>A0A1H5JLL7</accession>
<dbReference type="RefSeq" id="WP_143039855.1">
    <property type="nucleotide sequence ID" value="NZ_FNTI01000001.1"/>
</dbReference>
<dbReference type="Proteomes" id="UP000183208">
    <property type="component" value="Unassembled WGS sequence"/>
</dbReference>
<dbReference type="EMBL" id="FNTI01000001">
    <property type="protein sequence ID" value="SEE53344.1"/>
    <property type="molecule type" value="Genomic_DNA"/>
</dbReference>
<gene>
    <name evidence="1" type="ORF">SAMN05444171_7891</name>
</gene>
<evidence type="ECO:0000313" key="1">
    <source>
        <dbReference type="EMBL" id="SEE53344.1"/>
    </source>
</evidence>
<proteinExistence type="predicted"/>